<evidence type="ECO:0000256" key="4">
    <source>
        <dbReference type="PROSITE-ProRule" id="PRU00742"/>
    </source>
</evidence>
<keyword evidence="6" id="KW-1185">Reference proteome</keyword>
<dbReference type="SUPFAM" id="SSF52768">
    <property type="entry name" value="Arginase/deacetylase"/>
    <property type="match status" value="1"/>
</dbReference>
<feature type="binding site" evidence="3">
    <location>
        <position position="132"/>
    </location>
    <ligand>
        <name>Mn(2+)</name>
        <dbReference type="ChEBI" id="CHEBI:29035"/>
        <label>1</label>
    </ligand>
</feature>
<dbReference type="GO" id="GO:0046872">
    <property type="term" value="F:metal ion binding"/>
    <property type="evidence" value="ECO:0007669"/>
    <property type="project" value="UniProtKB-KW"/>
</dbReference>
<dbReference type="InterPro" id="IPR006035">
    <property type="entry name" value="Ureohydrolase"/>
</dbReference>
<comment type="similarity">
    <text evidence="4">Belongs to the arginase family.</text>
</comment>
<proteinExistence type="inferred from homology"/>
<keyword evidence="3" id="KW-0464">Manganese</keyword>
<dbReference type="KEGG" id="gqu:AWC35_16400"/>
<feature type="binding site" evidence="3">
    <location>
        <position position="156"/>
    </location>
    <ligand>
        <name>Mn(2+)</name>
        <dbReference type="ChEBI" id="CHEBI:29035"/>
        <label>1</label>
    </ligand>
</feature>
<feature type="binding site" evidence="3">
    <location>
        <position position="152"/>
    </location>
    <ligand>
        <name>Mn(2+)</name>
        <dbReference type="ChEBI" id="CHEBI:29035"/>
        <label>1</label>
    </ligand>
</feature>
<name>A0A250B8N0_9GAMM</name>
<dbReference type="Proteomes" id="UP000217182">
    <property type="component" value="Chromosome"/>
</dbReference>
<dbReference type="AlphaFoldDB" id="A0A250B8N0"/>
<protein>
    <submittedName>
        <fullName evidence="5">Arginase</fullName>
    </submittedName>
</protein>
<evidence type="ECO:0000256" key="2">
    <source>
        <dbReference type="ARBA" id="ARBA00022801"/>
    </source>
</evidence>
<dbReference type="RefSeq" id="WP_095849070.1">
    <property type="nucleotide sequence ID" value="NZ_CP014136.1"/>
</dbReference>
<gene>
    <name evidence="5" type="ORF">AWC35_16400</name>
</gene>
<dbReference type="InterPro" id="IPR023696">
    <property type="entry name" value="Ureohydrolase_dom_sf"/>
</dbReference>
<keyword evidence="1 3" id="KW-0479">Metal-binding</keyword>
<dbReference type="PANTHER" id="PTHR11358:SF26">
    <property type="entry name" value="GUANIDINO ACID HYDROLASE, MITOCHONDRIAL"/>
    <property type="match status" value="1"/>
</dbReference>
<comment type="cofactor">
    <cofactor evidence="3">
        <name>Mn(2+)</name>
        <dbReference type="ChEBI" id="CHEBI:29035"/>
    </cofactor>
    <text evidence="3">Binds 2 manganese ions per subunit.</text>
</comment>
<evidence type="ECO:0000313" key="6">
    <source>
        <dbReference type="Proteomes" id="UP000217182"/>
    </source>
</evidence>
<evidence type="ECO:0000313" key="5">
    <source>
        <dbReference type="EMBL" id="ATA22494.1"/>
    </source>
</evidence>
<keyword evidence="2" id="KW-0378">Hydrolase</keyword>
<dbReference type="OrthoDB" id="9789727at2"/>
<dbReference type="GO" id="GO:0008783">
    <property type="term" value="F:agmatinase activity"/>
    <property type="evidence" value="ECO:0007669"/>
    <property type="project" value="TreeGrafter"/>
</dbReference>
<dbReference type="PANTHER" id="PTHR11358">
    <property type="entry name" value="ARGINASE/AGMATINASE"/>
    <property type="match status" value="1"/>
</dbReference>
<feature type="binding site" evidence="3">
    <location>
        <position position="154"/>
    </location>
    <ligand>
        <name>Mn(2+)</name>
        <dbReference type="ChEBI" id="CHEBI:29035"/>
        <label>1</label>
    </ligand>
</feature>
<feature type="binding site" evidence="3">
    <location>
        <position position="238"/>
    </location>
    <ligand>
        <name>Mn(2+)</name>
        <dbReference type="ChEBI" id="CHEBI:29035"/>
        <label>1</label>
    </ligand>
</feature>
<evidence type="ECO:0000256" key="1">
    <source>
        <dbReference type="ARBA" id="ARBA00022723"/>
    </source>
</evidence>
<dbReference type="GO" id="GO:0033389">
    <property type="term" value="P:putrescine biosynthetic process from arginine, via agmatine"/>
    <property type="evidence" value="ECO:0007669"/>
    <property type="project" value="TreeGrafter"/>
</dbReference>
<feature type="binding site" evidence="3">
    <location>
        <position position="240"/>
    </location>
    <ligand>
        <name>Mn(2+)</name>
        <dbReference type="ChEBI" id="CHEBI:29035"/>
        <label>1</label>
    </ligand>
</feature>
<dbReference type="Pfam" id="PF00491">
    <property type="entry name" value="Arginase"/>
    <property type="match status" value="1"/>
</dbReference>
<dbReference type="CDD" id="cd11589">
    <property type="entry name" value="Agmatinase_like_1"/>
    <property type="match status" value="1"/>
</dbReference>
<organism evidence="5 6">
    <name type="scientific">Gibbsiella quercinecans</name>
    <dbReference type="NCBI Taxonomy" id="929813"/>
    <lineage>
        <taxon>Bacteria</taxon>
        <taxon>Pseudomonadati</taxon>
        <taxon>Pseudomonadota</taxon>
        <taxon>Gammaproteobacteria</taxon>
        <taxon>Enterobacterales</taxon>
        <taxon>Yersiniaceae</taxon>
        <taxon>Gibbsiella</taxon>
    </lineage>
</organism>
<evidence type="ECO:0000256" key="3">
    <source>
        <dbReference type="PIRSR" id="PIRSR036979-1"/>
    </source>
</evidence>
<reference evidence="5 6" key="1">
    <citation type="submission" date="2016-01" db="EMBL/GenBank/DDBJ databases">
        <authorList>
            <person name="Oliw E.H."/>
        </authorList>
    </citation>
    <scope>NUCLEOTIDE SEQUENCE [LARGE SCALE GENOMIC DNA]</scope>
    <source>
        <strain evidence="5 6">FRB97</strain>
    </source>
</reference>
<sequence length="314" mass="34771">MTNMRGIDRVNRAFTGIATFLRANYCDDLTQLQAQMAVFGVPLDEASPFMPGSRMAPRSIREHSMRFSPSGFYDIASQQHFLANEITSGKIQDVGDVDILPTNLQQTLENISQMTRQLRRKGVIPVAIGGDHSVSYPLIRGIEEPIHVIQFDAHLDFAPVQNQMHYTNGQPFRHIAALPQVKSLTQVGIRSLRVRPEEVADARAQGSRIVPINDFRKSSPQQIASLLPAGEKCYVSIDIDVLDMALVPGCVSAEPDGMNYAQLRNTLCALAERMEIIGFDLVEVNPLLDVGTGMTSYLAAHTMVEFIGHIFAHR</sequence>
<dbReference type="Gene3D" id="3.40.800.10">
    <property type="entry name" value="Ureohydrolase domain"/>
    <property type="match status" value="1"/>
</dbReference>
<accession>A0A250B8N0</accession>
<dbReference type="PROSITE" id="PS51409">
    <property type="entry name" value="ARGINASE_2"/>
    <property type="match status" value="1"/>
</dbReference>
<dbReference type="PIRSF" id="PIRSF036979">
    <property type="entry name" value="Arginase"/>
    <property type="match status" value="1"/>
</dbReference>
<dbReference type="EMBL" id="CP014136">
    <property type="protein sequence ID" value="ATA22494.1"/>
    <property type="molecule type" value="Genomic_DNA"/>
</dbReference>